<proteinExistence type="inferred from homology"/>
<evidence type="ECO:0000313" key="16">
    <source>
        <dbReference type="EMBL" id="AZF83978.1"/>
    </source>
</evidence>
<keyword evidence="5" id="KW-0813">Transport</keyword>
<dbReference type="Proteomes" id="UP000033106">
    <property type="component" value="Chromosome"/>
</dbReference>
<dbReference type="GeneID" id="44129478"/>
<feature type="transmembrane region" description="Helical" evidence="5">
    <location>
        <begin position="68"/>
        <end position="92"/>
    </location>
</feature>
<dbReference type="EMBL" id="CP033237">
    <property type="protein sequence ID" value="AZF73501.1"/>
    <property type="molecule type" value="Genomic_DNA"/>
</dbReference>
<dbReference type="Gene3D" id="1.10.3720.10">
    <property type="entry name" value="MetI-like"/>
    <property type="match status" value="1"/>
</dbReference>
<dbReference type="AlphaFoldDB" id="A0A0E3GWJ4"/>
<dbReference type="EMBL" id="CP033239">
    <property type="protein sequence ID" value="AZF78736.1"/>
    <property type="molecule type" value="Genomic_DNA"/>
</dbReference>
<dbReference type="Proteomes" id="UP000278715">
    <property type="component" value="Chromosome"/>
</dbReference>
<dbReference type="EMBL" id="CP033235">
    <property type="protein sequence ID" value="AZF68261.1"/>
    <property type="molecule type" value="Genomic_DNA"/>
</dbReference>
<feature type="transmembrane region" description="Helical" evidence="5">
    <location>
        <begin position="190"/>
        <end position="211"/>
    </location>
</feature>
<dbReference type="InterPro" id="IPR051408">
    <property type="entry name" value="Phosphate_transprt_permease"/>
</dbReference>
<accession>A0A0E3GWJ4</accession>
<feature type="transmembrane region" description="Helical" evidence="5">
    <location>
        <begin position="7"/>
        <end position="27"/>
    </location>
</feature>
<dbReference type="EMBL" id="CP033241">
    <property type="protein sequence ID" value="AZF83978.1"/>
    <property type="molecule type" value="Genomic_DNA"/>
</dbReference>
<dbReference type="Proteomes" id="UP000269431">
    <property type="component" value="Chromosome"/>
</dbReference>
<evidence type="ECO:0000313" key="11">
    <source>
        <dbReference type="EMBL" id="AZF70881.1"/>
    </source>
</evidence>
<dbReference type="EMBL" id="CP011055">
    <property type="protein sequence ID" value="AKA73786.1"/>
    <property type="molecule type" value="Genomic_DNA"/>
</dbReference>
<dbReference type="PANTHER" id="PTHR42922:SF1">
    <property type="entry name" value="PHOSPHATE TRANSPORT SYSTEM PERMEASE PROTEIN PSTA"/>
    <property type="match status" value="1"/>
</dbReference>
<organism evidence="9 19">
    <name type="scientific">Saccharolobus solfataricus</name>
    <name type="common">Sulfolobus solfataricus</name>
    <dbReference type="NCBI Taxonomy" id="2287"/>
    <lineage>
        <taxon>Archaea</taxon>
        <taxon>Thermoproteota</taxon>
        <taxon>Thermoprotei</taxon>
        <taxon>Sulfolobales</taxon>
        <taxon>Sulfolobaceae</taxon>
        <taxon>Saccharolobus</taxon>
    </lineage>
</organism>
<dbReference type="SUPFAM" id="SSF161098">
    <property type="entry name" value="MetI-like"/>
    <property type="match status" value="1"/>
</dbReference>
<dbReference type="InterPro" id="IPR000515">
    <property type="entry name" value="MetI-like"/>
</dbReference>
<evidence type="ECO:0000313" key="20">
    <source>
        <dbReference type="Proteomes" id="UP000267993"/>
    </source>
</evidence>
<evidence type="ECO:0000313" key="25">
    <source>
        <dbReference type="Proteomes" id="UP000278715"/>
    </source>
</evidence>
<dbReference type="EMBL" id="CP011057">
    <property type="protein sequence ID" value="AKA79176.1"/>
    <property type="molecule type" value="Genomic_DNA"/>
</dbReference>
<dbReference type="PANTHER" id="PTHR42922">
    <property type="entry name" value="PHOSPHATE TRANSPORT SYSTEM PERMEASE PROTEIN PSTA"/>
    <property type="match status" value="1"/>
</dbReference>
<dbReference type="GO" id="GO:0005886">
    <property type="term" value="C:plasma membrane"/>
    <property type="evidence" value="ECO:0007669"/>
    <property type="project" value="UniProtKB-SubCell"/>
</dbReference>
<dbReference type="KEGG" id="ssoa:SULA_1514"/>
<reference evidence="17 18" key="1">
    <citation type="journal article" date="2015" name="Genome Announc.">
        <title>Complete Genome Sequence of Sulfolobus solfataricus Strain 98/2 and Evolved Derivatives.</title>
        <authorList>
            <person name="McCarthy S."/>
            <person name="Gradnigo J."/>
            <person name="Johnson T."/>
            <person name="Payne S."/>
            <person name="Lipzen A."/>
            <person name="Martin J."/>
            <person name="Schackwitz W."/>
            <person name="Moriyama E."/>
            <person name="Blum P."/>
        </authorList>
    </citation>
    <scope>NUCLEOTIDE SEQUENCE [LARGE SCALE GENOMIC DNA]</scope>
    <source>
        <strain evidence="17">98/2 SULC</strain>
        <strain evidence="7">SARC-B</strain>
        <strain evidence="8">SARC-C</strain>
        <strain evidence="9 19">SULA</strain>
        <strain evidence="18">SULB</strain>
    </source>
</reference>
<comment type="similarity">
    <text evidence="5">Belongs to the binding-protein-dependent transport system permease family.</text>
</comment>
<dbReference type="EMBL" id="CP011056">
    <property type="protein sequence ID" value="AKA76483.1"/>
    <property type="molecule type" value="Genomic_DNA"/>
</dbReference>
<dbReference type="KEGG" id="ssol:SULB_1515"/>
<evidence type="ECO:0000313" key="15">
    <source>
        <dbReference type="EMBL" id="AZF81339.1"/>
    </source>
</evidence>
<evidence type="ECO:0000313" key="18">
    <source>
        <dbReference type="Proteomes" id="UP000033085"/>
    </source>
</evidence>
<evidence type="ECO:0000313" key="17">
    <source>
        <dbReference type="Proteomes" id="UP000033057"/>
    </source>
</evidence>
<protein>
    <submittedName>
        <fullName evidence="9">ABC transporter permease subunit</fullName>
    </submittedName>
</protein>
<dbReference type="InterPro" id="IPR035906">
    <property type="entry name" value="MetI-like_sf"/>
</dbReference>
<dbReference type="EMBL" id="CP033238">
    <property type="protein sequence ID" value="AZF76125.1"/>
    <property type="molecule type" value="Genomic_DNA"/>
</dbReference>
<evidence type="ECO:0000313" key="13">
    <source>
        <dbReference type="EMBL" id="AZF76125.1"/>
    </source>
</evidence>
<reference evidence="9" key="3">
    <citation type="submission" date="2018-10" db="EMBL/GenBank/DDBJ databases">
        <authorList>
            <person name="McCarthy S."/>
            <person name="Gradnigo J."/>
            <person name="Johnson T."/>
            <person name="Payne S."/>
            <person name="Lipzen A."/>
            <person name="Schackwitz W."/>
            <person name="Martin J."/>
            <person name="Moriyama E."/>
            <person name="Blum P."/>
        </authorList>
    </citation>
    <scope>NUCLEOTIDE SEQUENCE</scope>
    <source>
        <strain evidence="7">SARC-B</strain>
        <strain evidence="8">SARC-C</strain>
        <strain evidence="9">SULA</strain>
    </source>
</reference>
<evidence type="ECO:0000313" key="9">
    <source>
        <dbReference type="EMBL" id="AKA79176.1"/>
    </source>
</evidence>
<evidence type="ECO:0000313" key="19">
    <source>
        <dbReference type="Proteomes" id="UP000033106"/>
    </source>
</evidence>
<dbReference type="KEGG" id="ssof:SULC_1513"/>
<reference evidence="20 21" key="2">
    <citation type="journal article" date="2018" name="Proc. Natl. Acad. Sci. U.S.A.">
        <title>Nonmutational mechanism of inheritance in the Archaeon Sulfolobus solfataricus.</title>
        <authorList>
            <person name="Payne S."/>
            <person name="McCarthy S."/>
            <person name="Johnson T."/>
            <person name="North E."/>
            <person name="Blum P."/>
        </authorList>
    </citation>
    <scope>NUCLEOTIDE SEQUENCE [LARGE SCALE GENOMIC DNA]</scope>
    <source>
        <strain evidence="11 20">SARC-H</strain>
        <strain evidence="12 24">SARC-I</strain>
        <strain evidence="14 25">SARC-N</strain>
        <strain evidence="15 26">SARC-O</strain>
        <strain evidence="16 21">SUL120</strain>
        <strain evidence="10 22">SULG</strain>
        <strain evidence="13 23">SULM</strain>
    </source>
</reference>
<evidence type="ECO:0000313" key="23">
    <source>
        <dbReference type="Proteomes" id="UP000273443"/>
    </source>
</evidence>
<evidence type="ECO:0000256" key="2">
    <source>
        <dbReference type="ARBA" id="ARBA00022692"/>
    </source>
</evidence>
<evidence type="ECO:0000313" key="12">
    <source>
        <dbReference type="EMBL" id="AZF73501.1"/>
    </source>
</evidence>
<dbReference type="EMBL" id="CP033236">
    <property type="protein sequence ID" value="AZF70881.1"/>
    <property type="molecule type" value="Genomic_DNA"/>
</dbReference>
<evidence type="ECO:0000256" key="1">
    <source>
        <dbReference type="ARBA" id="ARBA00004141"/>
    </source>
</evidence>
<dbReference type="PATRIC" id="fig|2287.6.peg.1558"/>
<keyword evidence="4 5" id="KW-0472">Membrane</keyword>
<dbReference type="Proteomes" id="UP000275843">
    <property type="component" value="Chromosome"/>
</dbReference>
<dbReference type="Proteomes" id="UP000267993">
    <property type="component" value="Chromosome"/>
</dbReference>
<dbReference type="Pfam" id="PF00528">
    <property type="entry name" value="BPD_transp_1"/>
    <property type="match status" value="1"/>
</dbReference>
<feature type="transmembrane region" description="Helical" evidence="5">
    <location>
        <begin position="104"/>
        <end position="126"/>
    </location>
</feature>
<evidence type="ECO:0000313" key="26">
    <source>
        <dbReference type="Proteomes" id="UP000282269"/>
    </source>
</evidence>
<gene>
    <name evidence="9" type="ORF">SULA_1514</name>
    <name evidence="7" type="ORF">SULB_1515</name>
    <name evidence="8" type="ORF">SULC_1513</name>
    <name evidence="10" type="ORF">SULG_07540</name>
    <name evidence="11" type="ORF">SULH_07540</name>
    <name evidence="12" type="ORF">SULI_07540</name>
    <name evidence="13" type="ORF">SULM_07540</name>
    <name evidence="14" type="ORF">SULN_07540</name>
    <name evidence="15" type="ORF">SULO_07550</name>
    <name evidence="16" type="ORF">SULZ_07800</name>
</gene>
<sequence length="272" mass="29580">MRKKDIVVVSLITLIVIIFLVPILFVLETVVTNGLKVIISYGPRFFIDPPPNPGDGLGGIGPALEGSLFMVSLAVLISAPISTLTGVFLIFYEKSKIASLIRTSLELIVEFPTIVIGIIIFTILVLEINLGLNGITAAVALAIVMLPYSTIQVSETLRIPKRLYEEVAYSLGLTTWQVIKLVMYTGKRGIINSLLIGFAKIIGETAPIIFLTSSTANLYIKTVTTPITGIPIMIYNYAFSGYSNLNEVAWGASFILIVLVTVVFVIVRKITK</sequence>
<dbReference type="Proteomes" id="UP000282269">
    <property type="component" value="Chromosome"/>
</dbReference>
<dbReference type="RefSeq" id="WP_009989531.1">
    <property type="nucleotide sequence ID" value="NZ_CP011055.2"/>
</dbReference>
<dbReference type="EMBL" id="CP033240">
    <property type="protein sequence ID" value="AZF81339.1"/>
    <property type="molecule type" value="Genomic_DNA"/>
</dbReference>
<feature type="transmembrane region" description="Helical" evidence="5">
    <location>
        <begin position="132"/>
        <end position="151"/>
    </location>
</feature>
<evidence type="ECO:0000313" key="8">
    <source>
        <dbReference type="EMBL" id="AKA76483.1"/>
    </source>
</evidence>
<dbReference type="Proteomes" id="UP000273443">
    <property type="component" value="Chromosome"/>
</dbReference>
<evidence type="ECO:0000313" key="7">
    <source>
        <dbReference type="EMBL" id="AKA73786.1"/>
    </source>
</evidence>
<evidence type="ECO:0000256" key="3">
    <source>
        <dbReference type="ARBA" id="ARBA00022989"/>
    </source>
</evidence>
<comment type="subcellular location">
    <subcellularLocation>
        <location evidence="5">Cell membrane</location>
        <topology evidence="5">Multi-pass membrane protein</topology>
    </subcellularLocation>
    <subcellularLocation>
        <location evidence="1">Membrane</location>
        <topology evidence="1">Multi-pass membrane protein</topology>
    </subcellularLocation>
</comment>
<dbReference type="Proteomes" id="UP000033057">
    <property type="component" value="Chromosome"/>
</dbReference>
<evidence type="ECO:0000259" key="6">
    <source>
        <dbReference type="PROSITE" id="PS50928"/>
    </source>
</evidence>
<keyword evidence="2 5" id="KW-0812">Transmembrane</keyword>
<dbReference type="GO" id="GO:0055085">
    <property type="term" value="P:transmembrane transport"/>
    <property type="evidence" value="ECO:0007669"/>
    <property type="project" value="InterPro"/>
</dbReference>
<dbReference type="Proteomes" id="UP000273194">
    <property type="component" value="Chromosome"/>
</dbReference>
<evidence type="ECO:0000256" key="5">
    <source>
        <dbReference type="RuleBase" id="RU363032"/>
    </source>
</evidence>
<evidence type="ECO:0000313" key="24">
    <source>
        <dbReference type="Proteomes" id="UP000275843"/>
    </source>
</evidence>
<keyword evidence="3 5" id="KW-1133">Transmembrane helix</keyword>
<evidence type="ECO:0000313" key="22">
    <source>
        <dbReference type="Proteomes" id="UP000273194"/>
    </source>
</evidence>
<dbReference type="PROSITE" id="PS50928">
    <property type="entry name" value="ABC_TM1"/>
    <property type="match status" value="1"/>
</dbReference>
<feature type="domain" description="ABC transmembrane type-1" evidence="6">
    <location>
        <begin position="64"/>
        <end position="267"/>
    </location>
</feature>
<name>A0A0E3GWJ4_SACSO</name>
<evidence type="ECO:0000256" key="4">
    <source>
        <dbReference type="ARBA" id="ARBA00023136"/>
    </source>
</evidence>
<evidence type="ECO:0000313" key="21">
    <source>
        <dbReference type="Proteomes" id="UP000269431"/>
    </source>
</evidence>
<dbReference type="CDD" id="cd06261">
    <property type="entry name" value="TM_PBP2"/>
    <property type="match status" value="1"/>
</dbReference>
<dbReference type="Proteomes" id="UP000033085">
    <property type="component" value="Chromosome"/>
</dbReference>
<evidence type="ECO:0000313" key="14">
    <source>
        <dbReference type="EMBL" id="AZF78736.1"/>
    </source>
</evidence>
<feature type="transmembrane region" description="Helical" evidence="5">
    <location>
        <begin position="249"/>
        <end position="267"/>
    </location>
</feature>
<evidence type="ECO:0000313" key="10">
    <source>
        <dbReference type="EMBL" id="AZF68261.1"/>
    </source>
</evidence>